<dbReference type="SUPFAM" id="SSF52047">
    <property type="entry name" value="RNI-like"/>
    <property type="match status" value="1"/>
</dbReference>
<dbReference type="AlphaFoldDB" id="A0A5J9VWP0"/>
<proteinExistence type="predicted"/>
<organism evidence="1 2">
    <name type="scientific">Eragrostis curvula</name>
    <name type="common">weeping love grass</name>
    <dbReference type="NCBI Taxonomy" id="38414"/>
    <lineage>
        <taxon>Eukaryota</taxon>
        <taxon>Viridiplantae</taxon>
        <taxon>Streptophyta</taxon>
        <taxon>Embryophyta</taxon>
        <taxon>Tracheophyta</taxon>
        <taxon>Spermatophyta</taxon>
        <taxon>Magnoliopsida</taxon>
        <taxon>Liliopsida</taxon>
        <taxon>Poales</taxon>
        <taxon>Poaceae</taxon>
        <taxon>PACMAD clade</taxon>
        <taxon>Chloridoideae</taxon>
        <taxon>Eragrostideae</taxon>
        <taxon>Eragrostidinae</taxon>
        <taxon>Eragrostis</taxon>
    </lineage>
</organism>
<dbReference type="PANTHER" id="PTHR34709">
    <property type="entry name" value="OS10G0396666 PROTEIN"/>
    <property type="match status" value="1"/>
</dbReference>
<feature type="non-terminal residue" evidence="1">
    <location>
        <position position="1"/>
    </location>
</feature>
<evidence type="ECO:0008006" key="3">
    <source>
        <dbReference type="Google" id="ProtNLM"/>
    </source>
</evidence>
<dbReference type="EMBL" id="RWGY01000007">
    <property type="protein sequence ID" value="TVU40842.1"/>
    <property type="molecule type" value="Genomic_DNA"/>
</dbReference>
<keyword evidence="2" id="KW-1185">Reference proteome</keyword>
<dbReference type="InterPro" id="IPR032675">
    <property type="entry name" value="LRR_dom_sf"/>
</dbReference>
<dbReference type="InterPro" id="IPR036047">
    <property type="entry name" value="F-box-like_dom_sf"/>
</dbReference>
<sequence>MDGPAGDLDQISALPDNVLHVILGCLGYAPAVTRTAVLSRRWRHVWTGAKSLTFKDSKSDFAGFLDWVLAQRGDADMESLEIQVKEKCRASPEQLNAWLCYATRHVIKSVDIDLGMTNAEEQVVVEVPSHGRAESISLALPSNHRLQLPAATATARYDALTKLELYSPLLDEDGGKLSHFVASCCPRLRRLRLCGPGGLRHLVLRSDVLQEFAISCAMDLETLDVATPDLRVFELSTCFAYLKIHGNRGKYVDGTNNKLARIVAPKLEEIVSMHYHRSSPTELDIHDFASVRRLSELHLDMHGKYHQDMDVGFWLLESFPGIEHVDIQLRHMPRGGLTTDKLIDLTSEGKAPFPKLRTMAVRAIAYLKHHLVASMSALLVRCPNLTSLRVDMYNCLHNATWGCFCESVVDKWEIHGKVALESLEELKMTGFGGTEEEMQLVRLLFQSSNNSIKSMELVHASAAKIKYATEQPDVKDVETIYHELVKLPCADVQAQGHYQEYKSSCRANPSSPFSTVKTMSYGSSYTSGKSITDRFLSVKSYLMMLSPPISRMK</sequence>
<dbReference type="Gramene" id="TVU40842">
    <property type="protein sequence ID" value="TVU40842"/>
    <property type="gene ID" value="EJB05_14322"/>
</dbReference>
<gene>
    <name evidence="1" type="ORF">EJB05_14322</name>
</gene>
<dbReference type="Proteomes" id="UP000324897">
    <property type="component" value="Chromosome 4"/>
</dbReference>
<dbReference type="Gene3D" id="3.80.10.10">
    <property type="entry name" value="Ribonuclease Inhibitor"/>
    <property type="match status" value="1"/>
</dbReference>
<dbReference type="InterPro" id="IPR055312">
    <property type="entry name" value="FBL15-like"/>
</dbReference>
<dbReference type="OrthoDB" id="688168at2759"/>
<name>A0A5J9VWP0_9POAL</name>
<protein>
    <recommendedName>
        <fullName evidence="3">F-box domain-containing protein</fullName>
    </recommendedName>
</protein>
<evidence type="ECO:0000313" key="1">
    <source>
        <dbReference type="EMBL" id="TVU40842.1"/>
    </source>
</evidence>
<accession>A0A5J9VWP0</accession>
<comment type="caution">
    <text evidence="1">The sequence shown here is derived from an EMBL/GenBank/DDBJ whole genome shotgun (WGS) entry which is preliminary data.</text>
</comment>
<dbReference type="PANTHER" id="PTHR34709:SF79">
    <property type="entry name" value="F-BOX DOMAIN-CONTAINING PROTEIN"/>
    <property type="match status" value="1"/>
</dbReference>
<evidence type="ECO:0000313" key="2">
    <source>
        <dbReference type="Proteomes" id="UP000324897"/>
    </source>
</evidence>
<dbReference type="SUPFAM" id="SSF81383">
    <property type="entry name" value="F-box domain"/>
    <property type="match status" value="1"/>
</dbReference>
<reference evidence="1 2" key="1">
    <citation type="journal article" date="2019" name="Sci. Rep.">
        <title>A high-quality genome of Eragrostis curvula grass provides insights into Poaceae evolution and supports new strategies to enhance forage quality.</title>
        <authorList>
            <person name="Carballo J."/>
            <person name="Santos B.A.C.M."/>
            <person name="Zappacosta D."/>
            <person name="Garbus I."/>
            <person name="Selva J.P."/>
            <person name="Gallo C.A."/>
            <person name="Diaz A."/>
            <person name="Albertini E."/>
            <person name="Caccamo M."/>
            <person name="Echenique V."/>
        </authorList>
    </citation>
    <scope>NUCLEOTIDE SEQUENCE [LARGE SCALE GENOMIC DNA]</scope>
    <source>
        <strain evidence="2">cv. Victoria</strain>
        <tissue evidence="1">Leaf</tissue>
    </source>
</reference>